<organism evidence="1 2">
    <name type="scientific">Symbiodinium natans</name>
    <dbReference type="NCBI Taxonomy" id="878477"/>
    <lineage>
        <taxon>Eukaryota</taxon>
        <taxon>Sar</taxon>
        <taxon>Alveolata</taxon>
        <taxon>Dinophyceae</taxon>
        <taxon>Suessiales</taxon>
        <taxon>Symbiodiniaceae</taxon>
        <taxon>Symbiodinium</taxon>
    </lineage>
</organism>
<dbReference type="Proteomes" id="UP000604046">
    <property type="component" value="Unassembled WGS sequence"/>
</dbReference>
<dbReference type="OrthoDB" id="441403at2759"/>
<dbReference type="EMBL" id="CAJNDS010002822">
    <property type="protein sequence ID" value="CAE7609769.1"/>
    <property type="molecule type" value="Genomic_DNA"/>
</dbReference>
<accession>A0A812VCD2</accession>
<evidence type="ECO:0000313" key="1">
    <source>
        <dbReference type="EMBL" id="CAE7609769.1"/>
    </source>
</evidence>
<reference evidence="1" key="1">
    <citation type="submission" date="2021-02" db="EMBL/GenBank/DDBJ databases">
        <authorList>
            <person name="Dougan E. K."/>
            <person name="Rhodes N."/>
            <person name="Thang M."/>
            <person name="Chan C."/>
        </authorList>
    </citation>
    <scope>NUCLEOTIDE SEQUENCE</scope>
</reference>
<proteinExistence type="predicted"/>
<protein>
    <submittedName>
        <fullName evidence="1">Uncharacterized protein</fullName>
    </submittedName>
</protein>
<name>A0A812VCD2_9DINO</name>
<evidence type="ECO:0000313" key="2">
    <source>
        <dbReference type="Proteomes" id="UP000604046"/>
    </source>
</evidence>
<gene>
    <name evidence="1" type="ORF">SNAT2548_LOCUS34666</name>
</gene>
<keyword evidence="2" id="KW-1185">Reference proteome</keyword>
<dbReference type="AlphaFoldDB" id="A0A812VCD2"/>
<sequence length="201" mass="22252">MMEKMLMVLHQKASDRRMPVFQPSCPPILKVTVDVQFDTGVKIQVGGAKHEGHGLPDVCKAGKTSTATYLSNSAARGPMTKGSLRIEDFDPVPFAVAHNDQGSNFVYSKGKWRYTALSAPKWNWRGQGEKPTEGKAADLEVIGARSVDNVPQIKVHLRHATETELRRCLQYQALRDAQEDADYDMLLAQVTKSKQAGVDRS</sequence>
<comment type="caution">
    <text evidence="1">The sequence shown here is derived from an EMBL/GenBank/DDBJ whole genome shotgun (WGS) entry which is preliminary data.</text>
</comment>